<sequence>MSITSVKEAVWRKKVRYSEDPFKGSTDPWSACEEMLPQEWFDDFNNQQRDSQAFDAAFQDCYHVLIVENGPMPAEVNALTNDFESFFDEIIQVVVRSYGYKDPSEMFIGEVDAMFKGFEWLSCAHGKFLGEPPDPEDYTDSYKGNCLAGVDYTLGSRKMFRDDVSTF</sequence>
<dbReference type="Proteomes" id="UP000198372">
    <property type="component" value="Unassembled WGS sequence"/>
</dbReference>
<keyword evidence="2" id="KW-1185">Reference proteome</keyword>
<evidence type="ECO:0000313" key="1">
    <source>
        <dbReference type="EMBL" id="SCV67029.1"/>
    </source>
</evidence>
<proteinExistence type="predicted"/>
<accession>A0A238F2U1</accession>
<name>A0A238F2U1_9BASI</name>
<dbReference type="AlphaFoldDB" id="A0A238F2U1"/>
<gene>
    <name evidence="1" type="ORF">BQ2448_5675</name>
</gene>
<dbReference type="EMBL" id="FMSP01000001">
    <property type="protein sequence ID" value="SCV67029.1"/>
    <property type="molecule type" value="Genomic_DNA"/>
</dbReference>
<evidence type="ECO:0000313" key="2">
    <source>
        <dbReference type="Proteomes" id="UP000198372"/>
    </source>
</evidence>
<protein>
    <submittedName>
        <fullName evidence="1">BQ2448_5675 protein</fullName>
    </submittedName>
</protein>
<organism evidence="1 2">
    <name type="scientific">Microbotryum intermedium</name>
    <dbReference type="NCBI Taxonomy" id="269621"/>
    <lineage>
        <taxon>Eukaryota</taxon>
        <taxon>Fungi</taxon>
        <taxon>Dikarya</taxon>
        <taxon>Basidiomycota</taxon>
        <taxon>Pucciniomycotina</taxon>
        <taxon>Microbotryomycetes</taxon>
        <taxon>Microbotryales</taxon>
        <taxon>Microbotryaceae</taxon>
        <taxon>Microbotryum</taxon>
    </lineage>
</organism>
<reference evidence="2" key="1">
    <citation type="submission" date="2016-09" db="EMBL/GenBank/DDBJ databases">
        <authorList>
            <person name="Jeantristanb JTB J.-T."/>
            <person name="Ricardo R."/>
        </authorList>
    </citation>
    <scope>NUCLEOTIDE SEQUENCE [LARGE SCALE GENOMIC DNA]</scope>
</reference>